<dbReference type="Proteomes" id="UP001246372">
    <property type="component" value="Unassembled WGS sequence"/>
</dbReference>
<dbReference type="Pfam" id="PF16732">
    <property type="entry name" value="ComP_DUS"/>
    <property type="match status" value="1"/>
</dbReference>
<dbReference type="InterPro" id="IPR012902">
    <property type="entry name" value="N_methyl_site"/>
</dbReference>
<evidence type="ECO:0000256" key="3">
    <source>
        <dbReference type="ARBA" id="ARBA00022692"/>
    </source>
</evidence>
<dbReference type="InterPro" id="IPR045584">
    <property type="entry name" value="Pilin-like"/>
</dbReference>
<comment type="subcellular location">
    <subcellularLocation>
        <location evidence="1">Membrane</location>
        <topology evidence="1">Single-pass membrane protein</topology>
    </subcellularLocation>
</comment>
<evidence type="ECO:0000256" key="5">
    <source>
        <dbReference type="ARBA" id="ARBA00023136"/>
    </source>
</evidence>
<dbReference type="Gene3D" id="3.30.700.10">
    <property type="entry name" value="Glycoprotein, Type 4 Pilin"/>
    <property type="match status" value="1"/>
</dbReference>
<evidence type="ECO:0000313" key="7">
    <source>
        <dbReference type="EMBL" id="MDT9002140.1"/>
    </source>
</evidence>
<feature type="transmembrane region" description="Helical" evidence="6">
    <location>
        <begin position="47"/>
        <end position="69"/>
    </location>
</feature>
<dbReference type="PROSITE" id="PS00409">
    <property type="entry name" value="PROKAR_NTER_METHYL"/>
    <property type="match status" value="1"/>
</dbReference>
<evidence type="ECO:0000256" key="2">
    <source>
        <dbReference type="ARBA" id="ARBA00022481"/>
    </source>
</evidence>
<dbReference type="InterPro" id="IPR000983">
    <property type="entry name" value="Bac_GSPG_pilin"/>
</dbReference>
<name>A0ABU3PHT9_9BURK</name>
<organism evidence="7 8">
    <name type="scientific">Roseateles aquae</name>
    <dbReference type="NCBI Taxonomy" id="3077235"/>
    <lineage>
        <taxon>Bacteria</taxon>
        <taxon>Pseudomonadati</taxon>
        <taxon>Pseudomonadota</taxon>
        <taxon>Betaproteobacteria</taxon>
        <taxon>Burkholderiales</taxon>
        <taxon>Sphaerotilaceae</taxon>
        <taxon>Roseateles</taxon>
    </lineage>
</organism>
<dbReference type="PANTHER" id="PTHR30093">
    <property type="entry name" value="GENERAL SECRETION PATHWAY PROTEIN G"/>
    <property type="match status" value="1"/>
</dbReference>
<dbReference type="Pfam" id="PF07963">
    <property type="entry name" value="N_methyl"/>
    <property type="match status" value="1"/>
</dbReference>
<sequence length="187" mass="20235">MCSIHDLAARRCRQLPATEVDKPSVPSIQAVSGIIMRAQGQPYRQQAGFTLVELMIAVAIVGILTAVALPSYRDYVRRGQLPEGVAALADFRIKLEQYYQDNRKYGTTTCADGTNAPAWGSFSATSYFTYSCTLSSSGQGYLLTATGAKGQASGHIYTLDHNNSKATTEFKGATSSKTCWLLRGDEC</sequence>
<keyword evidence="2" id="KW-0488">Methylation</keyword>
<dbReference type="SUPFAM" id="SSF54523">
    <property type="entry name" value="Pili subunits"/>
    <property type="match status" value="1"/>
</dbReference>
<keyword evidence="4 6" id="KW-1133">Transmembrane helix</keyword>
<keyword evidence="8" id="KW-1185">Reference proteome</keyword>
<keyword evidence="5 6" id="KW-0472">Membrane</keyword>
<keyword evidence="3 6" id="KW-0812">Transmembrane</keyword>
<dbReference type="PANTHER" id="PTHR30093:SF44">
    <property type="entry name" value="TYPE II SECRETION SYSTEM CORE PROTEIN G"/>
    <property type="match status" value="1"/>
</dbReference>
<protein>
    <submittedName>
        <fullName evidence="7">Type IV pilin protein</fullName>
    </submittedName>
</protein>
<evidence type="ECO:0000313" key="8">
    <source>
        <dbReference type="Proteomes" id="UP001246372"/>
    </source>
</evidence>
<gene>
    <name evidence="7" type="ORF">RQP53_22870</name>
</gene>
<reference evidence="7" key="1">
    <citation type="submission" date="2023-09" db="EMBL/GenBank/DDBJ databases">
        <title>Paucibacter sp. APW11 Genome sequencing and assembly.</title>
        <authorList>
            <person name="Kim I."/>
        </authorList>
    </citation>
    <scope>NUCLEOTIDE SEQUENCE</scope>
    <source>
        <strain evidence="7">APW11</strain>
    </source>
</reference>
<dbReference type="NCBIfam" id="TIGR02532">
    <property type="entry name" value="IV_pilin_GFxxxE"/>
    <property type="match status" value="1"/>
</dbReference>
<comment type="caution">
    <text evidence="7">The sequence shown here is derived from an EMBL/GenBank/DDBJ whole genome shotgun (WGS) entry which is preliminary data.</text>
</comment>
<proteinExistence type="predicted"/>
<dbReference type="PRINTS" id="PR00813">
    <property type="entry name" value="BCTERIALGSPG"/>
</dbReference>
<evidence type="ECO:0000256" key="1">
    <source>
        <dbReference type="ARBA" id="ARBA00004167"/>
    </source>
</evidence>
<accession>A0ABU3PHT9</accession>
<evidence type="ECO:0000256" key="6">
    <source>
        <dbReference type="SAM" id="Phobius"/>
    </source>
</evidence>
<dbReference type="EMBL" id="JAVXZY010000013">
    <property type="protein sequence ID" value="MDT9002140.1"/>
    <property type="molecule type" value="Genomic_DNA"/>
</dbReference>
<dbReference type="InterPro" id="IPR031982">
    <property type="entry name" value="PilE-like"/>
</dbReference>
<evidence type="ECO:0000256" key="4">
    <source>
        <dbReference type="ARBA" id="ARBA00022989"/>
    </source>
</evidence>